<comment type="subcellular location">
    <subcellularLocation>
        <location evidence="6">Cytoplasm</location>
    </subcellularLocation>
</comment>
<dbReference type="SUPFAM" id="SSF52540">
    <property type="entry name" value="P-loop containing nucleoside triphosphate hydrolases"/>
    <property type="match status" value="1"/>
</dbReference>
<evidence type="ECO:0000256" key="1">
    <source>
        <dbReference type="ARBA" id="ARBA00011043"/>
    </source>
</evidence>
<dbReference type="HAMAP" id="MF_00379">
    <property type="entry name" value="GTPase_MnmE"/>
    <property type="match status" value="1"/>
</dbReference>
<dbReference type="InterPro" id="IPR004520">
    <property type="entry name" value="GTPase_MnmE"/>
</dbReference>
<dbReference type="NCBIfam" id="TIGR00450">
    <property type="entry name" value="mnmE_trmE_thdF"/>
    <property type="match status" value="1"/>
</dbReference>
<evidence type="ECO:0000256" key="4">
    <source>
        <dbReference type="ARBA" id="ARBA00022958"/>
    </source>
</evidence>
<feature type="binding site" evidence="6">
    <location>
        <position position="97"/>
    </location>
    <ligand>
        <name>(6S)-5-formyl-5,6,7,8-tetrahydrofolate</name>
        <dbReference type="ChEBI" id="CHEBI:57457"/>
    </ligand>
</feature>
<dbReference type="InterPro" id="IPR027266">
    <property type="entry name" value="TrmE/GcvT-like"/>
</dbReference>
<dbReference type="CDD" id="cd04164">
    <property type="entry name" value="trmE"/>
    <property type="match status" value="1"/>
</dbReference>
<dbReference type="GO" id="GO:0046872">
    <property type="term" value="F:metal ion binding"/>
    <property type="evidence" value="ECO:0007669"/>
    <property type="project" value="UniProtKB-KW"/>
</dbReference>
<dbReference type="NCBIfam" id="TIGR00231">
    <property type="entry name" value="small_GTP"/>
    <property type="match status" value="1"/>
</dbReference>
<keyword evidence="5 6" id="KW-0342">GTP-binding</keyword>
<dbReference type="PANTHER" id="PTHR42714">
    <property type="entry name" value="TRNA MODIFICATION GTPASE GTPBP3"/>
    <property type="match status" value="1"/>
</dbReference>
<organism evidence="9">
    <name type="scientific">Magnetococcus massalia (strain MO-1)</name>
    <dbReference type="NCBI Taxonomy" id="451514"/>
    <lineage>
        <taxon>Bacteria</taxon>
        <taxon>Pseudomonadati</taxon>
        <taxon>Pseudomonadota</taxon>
        <taxon>Magnetococcia</taxon>
        <taxon>Magnetococcales</taxon>
        <taxon>Magnetococcaceae</taxon>
        <taxon>Magnetococcus</taxon>
    </lineage>
</organism>
<feature type="domain" description="TrmE-type G" evidence="8">
    <location>
        <begin position="232"/>
        <end position="389"/>
    </location>
</feature>
<feature type="binding site" evidence="6">
    <location>
        <position position="246"/>
    </location>
    <ligand>
        <name>Mg(2+)</name>
        <dbReference type="ChEBI" id="CHEBI:18420"/>
    </ligand>
</feature>
<feature type="binding site" evidence="6">
    <location>
        <begin position="242"/>
        <end position="247"/>
    </location>
    <ligand>
        <name>GTP</name>
        <dbReference type="ChEBI" id="CHEBI:37565"/>
    </ligand>
</feature>
<evidence type="ECO:0000256" key="6">
    <source>
        <dbReference type="HAMAP-Rule" id="MF_00379"/>
    </source>
</evidence>
<keyword evidence="6" id="KW-0963">Cytoplasm</keyword>
<feature type="binding site" evidence="6">
    <location>
        <begin position="346"/>
        <end position="349"/>
    </location>
    <ligand>
        <name>GTP</name>
        <dbReference type="ChEBI" id="CHEBI:37565"/>
    </ligand>
</feature>
<feature type="binding site" evidence="6">
    <location>
        <position position="266"/>
    </location>
    <ligand>
        <name>K(+)</name>
        <dbReference type="ChEBI" id="CHEBI:29103"/>
    </ligand>
</feature>
<sequence>MLRKPKLHQQDTIIGIATPPGHSGVGVIRLSGPDALTLVLPHLKTPSGKVLDADGFSPRVMRRVDFIDPDHPDVPLDHILAVYFAAPRSFSGEHMAELHGHGSPILMQRIMEILIDGGVRPAEPGEFSKRAFLNDKMDLVQAEALMGLIEASTLRAAREASRQMSGSLSRKLEALKEQLVDIYAHMEAELDFSDEDIEPDGENQLQNRLEKLLQEVQSMLTHAELGRQLKEGFQLAIVGRPNVGKSSLFNTLSGEEKAIVTDIAGTTRDINENRLEINGVPIILVDMAGLRESNDPVEQIGIERARQRIELVDGFLFLAEAHRGVTTEDRALLPKIDAERTVWVWNKADLMQGEAPVSGVELLHAECLASIKRGTGLDTIVEAVSRLIQEVPEEGEGAITLMIRQREGLKMVERNLLDAVDRMNNGEWFELVAEPVAKSIDSFNGLIGNTDIETVYSKIFNSFCVGK</sequence>
<dbReference type="InterPro" id="IPR018948">
    <property type="entry name" value="GTP-bd_TrmE_N"/>
</dbReference>
<dbReference type="InterPro" id="IPR005225">
    <property type="entry name" value="Small_GTP-bd"/>
</dbReference>
<dbReference type="Gene3D" id="1.20.120.430">
    <property type="entry name" value="tRNA modification GTPase MnmE domain 2"/>
    <property type="match status" value="1"/>
</dbReference>
<feature type="binding site" evidence="6">
    <location>
        <position position="136"/>
    </location>
    <ligand>
        <name>(6S)-5-formyl-5,6,7,8-tetrahydrofolate</name>
        <dbReference type="ChEBI" id="CHEBI:57457"/>
    </ligand>
</feature>
<dbReference type="PROSITE" id="PS51709">
    <property type="entry name" value="G_TRME"/>
    <property type="match status" value="1"/>
</dbReference>
<feature type="binding site" evidence="6">
    <location>
        <begin position="261"/>
        <end position="267"/>
    </location>
    <ligand>
        <name>GTP</name>
        <dbReference type="ChEBI" id="CHEBI:37565"/>
    </ligand>
</feature>
<feature type="binding site" evidence="6">
    <location>
        <position position="267"/>
    </location>
    <ligand>
        <name>Mg(2+)</name>
        <dbReference type="ChEBI" id="CHEBI:18420"/>
    </ligand>
</feature>
<dbReference type="Pfam" id="PF01926">
    <property type="entry name" value="MMR_HSR1"/>
    <property type="match status" value="1"/>
</dbReference>
<feature type="binding site" evidence="6">
    <location>
        <position position="261"/>
    </location>
    <ligand>
        <name>K(+)</name>
        <dbReference type="ChEBI" id="CHEBI:29103"/>
    </ligand>
</feature>
<comment type="subunit">
    <text evidence="6">Homodimer. Heterotetramer of two MnmE and two MnmG subunits.</text>
</comment>
<evidence type="ECO:0000256" key="2">
    <source>
        <dbReference type="ARBA" id="ARBA00022694"/>
    </source>
</evidence>
<dbReference type="GO" id="GO:0002098">
    <property type="term" value="P:tRNA wobble uridine modification"/>
    <property type="evidence" value="ECO:0007669"/>
    <property type="project" value="TreeGrafter"/>
</dbReference>
<dbReference type="GO" id="GO:0030488">
    <property type="term" value="P:tRNA methylation"/>
    <property type="evidence" value="ECO:0007669"/>
    <property type="project" value="TreeGrafter"/>
</dbReference>
<feature type="binding site" evidence="6">
    <location>
        <position position="29"/>
    </location>
    <ligand>
        <name>(6S)-5-formyl-5,6,7,8-tetrahydrofolate</name>
        <dbReference type="ChEBI" id="CHEBI:57457"/>
    </ligand>
</feature>
<dbReference type="EC" id="3.6.-.-" evidence="6"/>
<dbReference type="InterPro" id="IPR027417">
    <property type="entry name" value="P-loop_NTPase"/>
</dbReference>
<dbReference type="InterPro" id="IPR027368">
    <property type="entry name" value="MnmE_dom2"/>
</dbReference>
<dbReference type="GO" id="GO:0003924">
    <property type="term" value="F:GTPase activity"/>
    <property type="evidence" value="ECO:0007669"/>
    <property type="project" value="UniProtKB-UniRule"/>
</dbReference>
<evidence type="ECO:0000259" key="8">
    <source>
        <dbReference type="PROSITE" id="PS51709"/>
    </source>
</evidence>
<dbReference type="PANTHER" id="PTHR42714:SF2">
    <property type="entry name" value="TRNA MODIFICATION GTPASE GTPBP3, MITOCHONDRIAL"/>
    <property type="match status" value="1"/>
</dbReference>
<dbReference type="NCBIfam" id="NF003661">
    <property type="entry name" value="PRK05291.1-3"/>
    <property type="match status" value="1"/>
</dbReference>
<dbReference type="GO" id="GO:0005525">
    <property type="term" value="F:GTP binding"/>
    <property type="evidence" value="ECO:0007669"/>
    <property type="project" value="UniProtKB-UniRule"/>
</dbReference>
<evidence type="ECO:0000256" key="5">
    <source>
        <dbReference type="ARBA" id="ARBA00023134"/>
    </source>
</evidence>
<keyword evidence="2 6" id="KW-0819">tRNA processing</keyword>
<proteinExistence type="inferred from homology"/>
<keyword evidence="6" id="KW-0460">Magnesium</keyword>
<evidence type="ECO:0000313" key="9">
    <source>
        <dbReference type="EMBL" id="CRH07614.1"/>
    </source>
</evidence>
<feature type="binding site" evidence="6">
    <location>
        <position position="242"/>
    </location>
    <ligand>
        <name>K(+)</name>
        <dbReference type="ChEBI" id="CHEBI:29103"/>
    </ligand>
</feature>
<keyword evidence="6" id="KW-0479">Metal-binding</keyword>
<evidence type="ECO:0000256" key="3">
    <source>
        <dbReference type="ARBA" id="ARBA00022741"/>
    </source>
</evidence>
<comment type="function">
    <text evidence="6">Exhibits a very high intrinsic GTPase hydrolysis rate. Involved in the addition of a carboxymethylaminomethyl (cmnm) group at the wobble position (U34) of certain tRNAs, forming tRNA-cmnm(5)s(2)U34.</text>
</comment>
<accession>A0A1S7LN98</accession>
<dbReference type="InterPro" id="IPR025867">
    <property type="entry name" value="MnmE_helical"/>
</dbReference>
<feature type="binding site" evidence="6">
    <location>
        <position position="467"/>
    </location>
    <ligand>
        <name>(6S)-5-formyl-5,6,7,8-tetrahydrofolate</name>
        <dbReference type="ChEBI" id="CHEBI:57457"/>
    </ligand>
</feature>
<dbReference type="Pfam" id="PF12631">
    <property type="entry name" value="MnmE_helical"/>
    <property type="match status" value="1"/>
</dbReference>
<dbReference type="Pfam" id="PF10396">
    <property type="entry name" value="TrmE_N"/>
    <property type="match status" value="1"/>
</dbReference>
<dbReference type="Gene3D" id="3.30.1360.120">
    <property type="entry name" value="Probable tRNA modification gtpase trme, domain 1"/>
    <property type="match status" value="1"/>
</dbReference>
<dbReference type="Gene3D" id="3.40.50.300">
    <property type="entry name" value="P-loop containing nucleotide triphosphate hydrolases"/>
    <property type="match status" value="1"/>
</dbReference>
<keyword evidence="6 9" id="KW-0378">Hydrolase</keyword>
<protein>
    <recommendedName>
        <fullName evidence="6">tRNA modification GTPase MnmE</fullName>
        <ecNumber evidence="6">3.6.-.-</ecNumber>
    </recommendedName>
</protein>
<dbReference type="EMBL" id="LO017727">
    <property type="protein sequence ID" value="CRH07614.1"/>
    <property type="molecule type" value="Genomic_DNA"/>
</dbReference>
<reference evidence="9" key="1">
    <citation type="submission" date="2015-04" db="EMBL/GenBank/DDBJ databases">
        <authorList>
            <person name="Syromyatnikov M.Y."/>
            <person name="Popov V.N."/>
        </authorList>
    </citation>
    <scope>NUCLEOTIDE SEQUENCE</scope>
    <source>
        <strain evidence="9">MO-1</strain>
    </source>
</reference>
<keyword evidence="4 6" id="KW-0630">Potassium</keyword>
<name>A0A1S7LN98_MAGMO</name>
<dbReference type="InterPro" id="IPR006073">
    <property type="entry name" value="GTP-bd"/>
</dbReference>
<comment type="caution">
    <text evidence="6">Lacks conserved residue(s) required for the propagation of feature annotation.</text>
</comment>
<dbReference type="GO" id="GO:0005737">
    <property type="term" value="C:cytoplasm"/>
    <property type="evidence" value="ECO:0007669"/>
    <property type="project" value="UniProtKB-SubCell"/>
</dbReference>
<dbReference type="InterPro" id="IPR031168">
    <property type="entry name" value="G_TrmE"/>
</dbReference>
<comment type="cofactor">
    <cofactor evidence="6">
        <name>K(+)</name>
        <dbReference type="ChEBI" id="CHEBI:29103"/>
    </cofactor>
    <text evidence="6">Binds 1 potassium ion per subunit.</text>
</comment>
<dbReference type="CDD" id="cd14858">
    <property type="entry name" value="TrmE_N"/>
    <property type="match status" value="1"/>
</dbReference>
<dbReference type="AlphaFoldDB" id="A0A1S7LN98"/>
<evidence type="ECO:0000256" key="7">
    <source>
        <dbReference type="RuleBase" id="RU003313"/>
    </source>
</evidence>
<keyword evidence="3 6" id="KW-0547">Nucleotide-binding</keyword>
<comment type="similarity">
    <text evidence="1 6 7">Belongs to the TRAFAC class TrmE-Era-EngA-EngB-Septin-like GTPase superfamily. TrmE GTPase family.</text>
</comment>
<gene>
    <name evidence="6 9" type="primary">mnmE</name>
    <name evidence="6" type="synonym">trmE</name>
    <name evidence="9" type="ORF">MAGMO_3478</name>
</gene>
<feature type="binding site" evidence="6">
    <location>
        <position position="263"/>
    </location>
    <ligand>
        <name>K(+)</name>
        <dbReference type="ChEBI" id="CHEBI:29103"/>
    </ligand>
</feature>